<dbReference type="EMBL" id="CP042831">
    <property type="protein sequence ID" value="QEE50732.1"/>
    <property type="molecule type" value="Genomic_DNA"/>
</dbReference>
<evidence type="ECO:0008006" key="4">
    <source>
        <dbReference type="Google" id="ProtNLM"/>
    </source>
</evidence>
<dbReference type="Pfam" id="PF17319">
    <property type="entry name" value="DUF5362"/>
    <property type="match status" value="1"/>
</dbReference>
<keyword evidence="1" id="KW-0812">Transmembrane</keyword>
<feature type="transmembrane region" description="Helical" evidence="1">
    <location>
        <begin position="73"/>
        <end position="94"/>
    </location>
</feature>
<name>A0A5B9G0B3_9FLAO</name>
<dbReference type="AlphaFoldDB" id="A0A5B9G0B3"/>
<reference evidence="2 3" key="1">
    <citation type="submission" date="2019-08" db="EMBL/GenBank/DDBJ databases">
        <title>Flavobacterium alkalisoli sp. nov., isolated from rhizosphere soil of Suaeda salsa.</title>
        <authorList>
            <person name="Sun J.-Q."/>
            <person name="Xu L."/>
        </authorList>
    </citation>
    <scope>NUCLEOTIDE SEQUENCE [LARGE SCALE GENOMIC DNA]</scope>
    <source>
        <strain evidence="2 3">XS-5</strain>
    </source>
</reference>
<protein>
    <recommendedName>
        <fullName evidence="4">DUF5362 domain-containing protein</fullName>
    </recommendedName>
</protein>
<proteinExistence type="predicted"/>
<evidence type="ECO:0000313" key="3">
    <source>
        <dbReference type="Proteomes" id="UP000321222"/>
    </source>
</evidence>
<feature type="transmembrane region" description="Helical" evidence="1">
    <location>
        <begin position="28"/>
        <end position="53"/>
    </location>
</feature>
<organism evidence="2 3">
    <name type="scientific">Flavobacterium alkalisoli</name>
    <dbReference type="NCBI Taxonomy" id="2602769"/>
    <lineage>
        <taxon>Bacteria</taxon>
        <taxon>Pseudomonadati</taxon>
        <taxon>Bacteroidota</taxon>
        <taxon>Flavobacteriia</taxon>
        <taxon>Flavobacteriales</taxon>
        <taxon>Flavobacteriaceae</taxon>
        <taxon>Flavobacterium</taxon>
    </lineage>
</organism>
<keyword evidence="3" id="KW-1185">Reference proteome</keyword>
<keyword evidence="1" id="KW-1133">Transmembrane helix</keyword>
<dbReference type="OrthoDB" id="1121797at2"/>
<feature type="transmembrane region" description="Helical" evidence="1">
    <location>
        <begin position="125"/>
        <end position="152"/>
    </location>
</feature>
<dbReference type="Proteomes" id="UP000321222">
    <property type="component" value="Chromosome"/>
</dbReference>
<evidence type="ECO:0000256" key="1">
    <source>
        <dbReference type="SAM" id="Phobius"/>
    </source>
</evidence>
<evidence type="ECO:0000313" key="2">
    <source>
        <dbReference type="EMBL" id="QEE50732.1"/>
    </source>
</evidence>
<keyword evidence="1" id="KW-0472">Membrane</keyword>
<dbReference type="KEGG" id="fak:FUA48_14445"/>
<accession>A0A5B9G0B3</accession>
<dbReference type="InterPro" id="IPR035287">
    <property type="entry name" value="DUF5362"/>
</dbReference>
<dbReference type="RefSeq" id="WP_147584181.1">
    <property type="nucleotide sequence ID" value="NZ_CP042831.1"/>
</dbReference>
<sequence>MENNSAFESFELQLTNESKDFLREAGKWANFLGILGFVGLGLIVIVAFGVMAMGNAFSSAMGAASPMGGLGGALVGVIYLLMALLYFFPVLYLYRFGSRVKKAFANNDSAMLTSSFESLKSHYKFVGILAIIMLSFYALAFIIAIVGGLAAASM</sequence>
<gene>
    <name evidence="2" type="ORF">FUA48_14445</name>
</gene>